<dbReference type="InterPro" id="IPR025733">
    <property type="entry name" value="PAPs_C"/>
</dbReference>
<keyword evidence="4" id="KW-1185">Reference proteome</keyword>
<dbReference type="AlphaFoldDB" id="A0AA38GNR0"/>
<keyword evidence="1" id="KW-0732">Signal</keyword>
<dbReference type="PANTHER" id="PTHR22953">
    <property type="entry name" value="ACID PHOSPHATASE RELATED"/>
    <property type="match status" value="1"/>
</dbReference>
<sequence>KRVSNVAHNITNRECTPVFDSSSPVYITIGDGGNVEGLAAKVLLWLSESLFALISSLKSDMVCMRIDCRFTEPQPEYSTYREASFGHAVLELKNRTHAYYHWHRNQDGEAVVSDSQWFYN</sequence>
<dbReference type="PANTHER" id="PTHR22953:SF86">
    <property type="entry name" value="PURPLE ACID PHOSPHATASE 10"/>
    <property type="match status" value="1"/>
</dbReference>
<dbReference type="Proteomes" id="UP000824469">
    <property type="component" value="Unassembled WGS sequence"/>
</dbReference>
<feature type="domain" description="Purple acid phosphatase C-terminal" evidence="2">
    <location>
        <begin position="71"/>
        <end position="110"/>
    </location>
</feature>
<dbReference type="InterPro" id="IPR039331">
    <property type="entry name" value="PAPs-like"/>
</dbReference>
<dbReference type="Gene3D" id="3.60.21.10">
    <property type="match status" value="1"/>
</dbReference>
<comment type="caution">
    <text evidence="3">The sequence shown here is derived from an EMBL/GenBank/DDBJ whole genome shotgun (WGS) entry which is preliminary data.</text>
</comment>
<reference evidence="3 4" key="1">
    <citation type="journal article" date="2021" name="Nat. Plants">
        <title>The Taxus genome provides insights into paclitaxel biosynthesis.</title>
        <authorList>
            <person name="Xiong X."/>
            <person name="Gou J."/>
            <person name="Liao Q."/>
            <person name="Li Y."/>
            <person name="Zhou Q."/>
            <person name="Bi G."/>
            <person name="Li C."/>
            <person name="Du R."/>
            <person name="Wang X."/>
            <person name="Sun T."/>
            <person name="Guo L."/>
            <person name="Liang H."/>
            <person name="Lu P."/>
            <person name="Wu Y."/>
            <person name="Zhang Z."/>
            <person name="Ro D.K."/>
            <person name="Shang Y."/>
            <person name="Huang S."/>
            <person name="Yan J."/>
        </authorList>
    </citation>
    <scope>NUCLEOTIDE SEQUENCE [LARGE SCALE GENOMIC DNA]</scope>
    <source>
        <strain evidence="3">Ta-2019</strain>
    </source>
</reference>
<feature type="non-terminal residue" evidence="3">
    <location>
        <position position="120"/>
    </location>
</feature>
<organism evidence="3 4">
    <name type="scientific">Taxus chinensis</name>
    <name type="common">Chinese yew</name>
    <name type="synonym">Taxus wallichiana var. chinensis</name>
    <dbReference type="NCBI Taxonomy" id="29808"/>
    <lineage>
        <taxon>Eukaryota</taxon>
        <taxon>Viridiplantae</taxon>
        <taxon>Streptophyta</taxon>
        <taxon>Embryophyta</taxon>
        <taxon>Tracheophyta</taxon>
        <taxon>Spermatophyta</taxon>
        <taxon>Pinopsida</taxon>
        <taxon>Pinidae</taxon>
        <taxon>Conifers II</taxon>
        <taxon>Cupressales</taxon>
        <taxon>Taxaceae</taxon>
        <taxon>Taxus</taxon>
    </lineage>
</organism>
<evidence type="ECO:0000313" key="3">
    <source>
        <dbReference type="EMBL" id="KAH9326892.1"/>
    </source>
</evidence>
<dbReference type="Pfam" id="PF14008">
    <property type="entry name" value="Metallophos_C"/>
    <property type="match status" value="1"/>
</dbReference>
<gene>
    <name evidence="3" type="ORF">KI387_007070</name>
</gene>
<feature type="non-terminal residue" evidence="3">
    <location>
        <position position="1"/>
    </location>
</feature>
<evidence type="ECO:0000256" key="1">
    <source>
        <dbReference type="ARBA" id="ARBA00022729"/>
    </source>
</evidence>
<dbReference type="SUPFAM" id="SSF56300">
    <property type="entry name" value="Metallo-dependent phosphatases"/>
    <property type="match status" value="1"/>
</dbReference>
<evidence type="ECO:0000313" key="4">
    <source>
        <dbReference type="Proteomes" id="UP000824469"/>
    </source>
</evidence>
<proteinExistence type="predicted"/>
<name>A0AA38GNR0_TAXCH</name>
<dbReference type="GO" id="GO:0003993">
    <property type="term" value="F:acid phosphatase activity"/>
    <property type="evidence" value="ECO:0007669"/>
    <property type="project" value="InterPro"/>
</dbReference>
<dbReference type="OMA" id="YEQSERN"/>
<evidence type="ECO:0000259" key="2">
    <source>
        <dbReference type="Pfam" id="PF14008"/>
    </source>
</evidence>
<accession>A0AA38GNR0</accession>
<protein>
    <recommendedName>
        <fullName evidence="2">Purple acid phosphatase C-terminal domain-containing protein</fullName>
    </recommendedName>
</protein>
<dbReference type="EMBL" id="JAHRHJ020000002">
    <property type="protein sequence ID" value="KAH9326892.1"/>
    <property type="molecule type" value="Genomic_DNA"/>
</dbReference>
<dbReference type="InterPro" id="IPR029052">
    <property type="entry name" value="Metallo-depent_PP-like"/>
</dbReference>